<dbReference type="PANTHER" id="PTHR11986">
    <property type="entry name" value="AMINOTRANSFERASE CLASS III"/>
    <property type="match status" value="1"/>
</dbReference>
<dbReference type="GO" id="GO:0006526">
    <property type="term" value="P:L-arginine biosynthetic process"/>
    <property type="evidence" value="ECO:0007669"/>
    <property type="project" value="UniProtKB-UniRule"/>
</dbReference>
<evidence type="ECO:0000313" key="7">
    <source>
        <dbReference type="Proteomes" id="UP000192726"/>
    </source>
</evidence>
<dbReference type="HAMAP" id="MF_01107">
    <property type="entry name" value="ArgD_aminotrans_3"/>
    <property type="match status" value="1"/>
</dbReference>
<evidence type="ECO:0000256" key="1">
    <source>
        <dbReference type="ARBA" id="ARBA00022576"/>
    </source>
</evidence>
<dbReference type="UniPathway" id="UPA00068">
    <property type="reaction ID" value="UER00109"/>
</dbReference>
<keyword evidence="2 5" id="KW-0028">Amino-acid biosynthesis</keyword>
<feature type="binding site" evidence="5">
    <location>
        <position position="285"/>
    </location>
    <ligand>
        <name>N(2)-acetyl-L-ornithine</name>
        <dbReference type="ChEBI" id="CHEBI:57805"/>
    </ligand>
</feature>
<proteinExistence type="inferred from homology"/>
<dbReference type="InterPro" id="IPR049704">
    <property type="entry name" value="Aminotrans_3_PPA_site"/>
</dbReference>
<comment type="miscellaneous">
    <text evidence="5">May also have succinyldiaminopimelate aminotransferase activity, thus carrying out the corresponding step in lysine biosynthesis.</text>
</comment>
<name>A0A1V0TNF5_9ACTN</name>
<dbReference type="EMBL" id="CP020569">
    <property type="protein sequence ID" value="ARF54466.1"/>
    <property type="molecule type" value="Genomic_DNA"/>
</dbReference>
<dbReference type="GO" id="GO:0003992">
    <property type="term" value="F:N2-acetyl-L-ornithine:2-oxoglutarate 5-aminotransferase activity"/>
    <property type="evidence" value="ECO:0007669"/>
    <property type="project" value="UniProtKB-UniRule"/>
</dbReference>
<feature type="binding site" evidence="5">
    <location>
        <position position="146"/>
    </location>
    <ligand>
        <name>N(2)-acetyl-L-ornithine</name>
        <dbReference type="ChEBI" id="CHEBI:57805"/>
    </ligand>
</feature>
<comment type="subcellular location">
    <subcellularLocation>
        <location evidence="5">Cytoplasm</location>
    </subcellularLocation>
</comment>
<dbReference type="Gene3D" id="3.90.1150.10">
    <property type="entry name" value="Aspartate Aminotransferase, domain 1"/>
    <property type="match status" value="1"/>
</dbReference>
<dbReference type="GO" id="GO:0030170">
    <property type="term" value="F:pyridoxal phosphate binding"/>
    <property type="evidence" value="ECO:0007669"/>
    <property type="project" value="InterPro"/>
</dbReference>
<dbReference type="PANTHER" id="PTHR11986:SF79">
    <property type="entry name" value="ACETYLORNITHINE AMINOTRANSFERASE, MITOCHONDRIAL"/>
    <property type="match status" value="1"/>
</dbReference>
<feature type="binding site" evidence="5">
    <location>
        <position position="143"/>
    </location>
    <ligand>
        <name>pyridoxal 5'-phosphate</name>
        <dbReference type="ChEBI" id="CHEBI:597326"/>
    </ligand>
</feature>
<dbReference type="Proteomes" id="UP000192726">
    <property type="component" value="Chromosome"/>
</dbReference>
<dbReference type="EC" id="2.6.1.11" evidence="5"/>
<protein>
    <recommendedName>
        <fullName evidence="5">Acetylornithine aminotransferase</fullName>
        <shortName evidence="5">ACOAT</shortName>
        <ecNumber evidence="5">2.6.1.11</ecNumber>
    </recommendedName>
</protein>
<feature type="binding site" evidence="5">
    <location>
        <begin position="228"/>
        <end position="231"/>
    </location>
    <ligand>
        <name>pyridoxal 5'-phosphate</name>
        <dbReference type="ChEBI" id="CHEBI:597326"/>
    </ligand>
</feature>
<feature type="modified residue" description="N6-(pyridoxal phosphate)lysine" evidence="5">
    <location>
        <position position="257"/>
    </location>
</feature>
<accession>A0A1V0TNF5</accession>
<keyword evidence="5" id="KW-0963">Cytoplasm</keyword>
<comment type="catalytic activity">
    <reaction evidence="5">
        <text>N(2)-acetyl-L-ornithine + 2-oxoglutarate = N-acetyl-L-glutamate 5-semialdehyde + L-glutamate</text>
        <dbReference type="Rhea" id="RHEA:18049"/>
        <dbReference type="ChEBI" id="CHEBI:16810"/>
        <dbReference type="ChEBI" id="CHEBI:29123"/>
        <dbReference type="ChEBI" id="CHEBI:29985"/>
        <dbReference type="ChEBI" id="CHEBI:57805"/>
        <dbReference type="EC" id="2.6.1.11"/>
    </reaction>
</comment>
<keyword evidence="3 5" id="KW-0808">Transferase</keyword>
<dbReference type="KEGG" id="sgv:B1H19_09850"/>
<reference evidence="6 7" key="1">
    <citation type="submission" date="2017-04" db="EMBL/GenBank/DDBJ databases">
        <title>Complete Genome Sequence of Streptomyces gilvosporeus F607, a Capable Producer of Natamycin.</title>
        <authorList>
            <person name="Zong G."/>
            <person name="Zhong C."/>
            <person name="Fu J."/>
            <person name="Qin R."/>
            <person name="Cao G."/>
        </authorList>
    </citation>
    <scope>NUCLEOTIDE SEQUENCE [LARGE SCALE GENOMIC DNA]</scope>
    <source>
        <strain evidence="6 7">F607</strain>
    </source>
</reference>
<dbReference type="CDD" id="cd00610">
    <property type="entry name" value="OAT_like"/>
    <property type="match status" value="1"/>
</dbReference>
<dbReference type="Gene3D" id="3.40.640.10">
    <property type="entry name" value="Type I PLP-dependent aspartate aminotransferase-like (Major domain)"/>
    <property type="match status" value="1"/>
</dbReference>
<gene>
    <name evidence="5" type="primary">argD</name>
    <name evidence="6" type="ORF">B1H19_09850</name>
</gene>
<dbReference type="STRING" id="553510.B1H19_09850"/>
<feature type="binding site" evidence="5">
    <location>
        <begin position="117"/>
        <end position="118"/>
    </location>
    <ligand>
        <name>pyridoxal 5'-phosphate</name>
        <dbReference type="ChEBI" id="CHEBI:597326"/>
    </ligand>
</feature>
<keyword evidence="1 5" id="KW-0032">Aminotransferase</keyword>
<dbReference type="GO" id="GO:0042802">
    <property type="term" value="F:identical protein binding"/>
    <property type="evidence" value="ECO:0007669"/>
    <property type="project" value="TreeGrafter"/>
</dbReference>
<dbReference type="InterPro" id="IPR015421">
    <property type="entry name" value="PyrdxlP-dep_Trfase_major"/>
</dbReference>
<dbReference type="RefSeq" id="WP_083104239.1">
    <property type="nucleotide sequence ID" value="NZ_CP020569.1"/>
</dbReference>
<comment type="similarity">
    <text evidence="5">Belongs to the class-III pyridoxal-phosphate-dependent aminotransferase family. ArgD subfamily.</text>
</comment>
<keyword evidence="7" id="KW-1185">Reference proteome</keyword>
<dbReference type="AlphaFoldDB" id="A0A1V0TNF5"/>
<dbReference type="PROSITE" id="PS00600">
    <property type="entry name" value="AA_TRANSFER_CLASS_3"/>
    <property type="match status" value="1"/>
</dbReference>
<feature type="binding site" evidence="5">
    <location>
        <position position="286"/>
    </location>
    <ligand>
        <name>pyridoxal 5'-phosphate</name>
        <dbReference type="ChEBI" id="CHEBI:597326"/>
    </ligand>
</feature>
<dbReference type="InterPro" id="IPR050103">
    <property type="entry name" value="Class-III_PLP-dep_AT"/>
</dbReference>
<evidence type="ECO:0000313" key="6">
    <source>
        <dbReference type="EMBL" id="ARF54466.1"/>
    </source>
</evidence>
<dbReference type="InterPro" id="IPR005814">
    <property type="entry name" value="Aminotrans_3"/>
</dbReference>
<evidence type="ECO:0000256" key="3">
    <source>
        <dbReference type="ARBA" id="ARBA00022679"/>
    </source>
</evidence>
<keyword evidence="5" id="KW-0055">Arginine biosynthesis</keyword>
<dbReference type="NCBIfam" id="NF002874">
    <property type="entry name" value="PRK03244.1"/>
    <property type="match status" value="1"/>
</dbReference>
<evidence type="ECO:0000256" key="4">
    <source>
        <dbReference type="ARBA" id="ARBA00022898"/>
    </source>
</evidence>
<comment type="subunit">
    <text evidence="5">Homodimer.</text>
</comment>
<dbReference type="InterPro" id="IPR015424">
    <property type="entry name" value="PyrdxlP-dep_Trfase"/>
</dbReference>
<organism evidence="6 7">
    <name type="scientific">Streptomyces gilvosporeus</name>
    <dbReference type="NCBI Taxonomy" id="553510"/>
    <lineage>
        <taxon>Bacteria</taxon>
        <taxon>Bacillati</taxon>
        <taxon>Actinomycetota</taxon>
        <taxon>Actinomycetes</taxon>
        <taxon>Kitasatosporales</taxon>
        <taxon>Streptomycetaceae</taxon>
        <taxon>Streptomyces</taxon>
    </lineage>
</organism>
<evidence type="ECO:0000256" key="2">
    <source>
        <dbReference type="ARBA" id="ARBA00022605"/>
    </source>
</evidence>
<dbReference type="InterPro" id="IPR004636">
    <property type="entry name" value="AcOrn/SuccOrn_fam"/>
</dbReference>
<sequence>MNGAAHGGGPADNAGLTRRWQGAMMHNFGTPRLPLVRGEGAVVWDADGNSYLDFLGGIAVNSLGHAHPAIVRAVSDQVATLGHVSNFFVAEPTVALAERLLALAGGRPGRVYFSNSGAEANEAAFKIGRLTGRTHMVSTAGGFHGRTMGALALTGQPAKQAPFVPLPGDVDYVPYGDAEALRAAVTTDTALVILEPVQGENGVVVPPPGYLRAAREITAATGTLLVLDEIQTGIGRTGHWLESQAQGVEADVVTLAKGLGGGLPIGATLAFGPAADLLSPGSHGSTFSGNPVVCAAALAVLDTIDKDGILDNVKRVGERLRSGIDALGHPLVGQVRGAGLLLGIVLTEPLAPQVQQAAQDAGLLVNAVAPDVIRLAPPLIVSDEQADTFLRKLPAVLGTARQGADGEQRSGD</sequence>
<dbReference type="OrthoDB" id="9801052at2"/>
<dbReference type="GO" id="GO:0005737">
    <property type="term" value="C:cytoplasm"/>
    <property type="evidence" value="ECO:0007669"/>
    <property type="project" value="UniProtKB-SubCell"/>
</dbReference>
<comment type="pathway">
    <text evidence="5">Amino-acid biosynthesis; L-arginine biosynthesis; N(2)-acetyl-L-ornithine from L-glutamate: step 4/4.</text>
</comment>
<dbReference type="NCBIfam" id="TIGR00707">
    <property type="entry name" value="argD"/>
    <property type="match status" value="1"/>
</dbReference>
<keyword evidence="4 5" id="KW-0663">Pyridoxal phosphate</keyword>
<dbReference type="PIRSF" id="PIRSF000521">
    <property type="entry name" value="Transaminase_4ab_Lys_Orn"/>
    <property type="match status" value="1"/>
</dbReference>
<comment type="cofactor">
    <cofactor evidence="5">
        <name>pyridoxal 5'-phosphate</name>
        <dbReference type="ChEBI" id="CHEBI:597326"/>
    </cofactor>
    <text evidence="5">Binds 1 pyridoxal phosphate per subunit.</text>
</comment>
<dbReference type="FunFam" id="3.40.640.10:FF:000004">
    <property type="entry name" value="Acetylornithine aminotransferase"/>
    <property type="match status" value="1"/>
</dbReference>
<dbReference type="Pfam" id="PF00202">
    <property type="entry name" value="Aminotran_3"/>
    <property type="match status" value="1"/>
</dbReference>
<dbReference type="SUPFAM" id="SSF53383">
    <property type="entry name" value="PLP-dependent transferases"/>
    <property type="match status" value="1"/>
</dbReference>
<evidence type="ECO:0000256" key="5">
    <source>
        <dbReference type="HAMAP-Rule" id="MF_01107"/>
    </source>
</evidence>
<dbReference type="InterPro" id="IPR015422">
    <property type="entry name" value="PyrdxlP-dep_Trfase_small"/>
</dbReference>